<feature type="compositionally biased region" description="Polar residues" evidence="1">
    <location>
        <begin position="177"/>
        <end position="190"/>
    </location>
</feature>
<evidence type="ECO:0000256" key="1">
    <source>
        <dbReference type="SAM" id="MobiDB-lite"/>
    </source>
</evidence>
<comment type="caution">
    <text evidence="2">The sequence shown here is derived from an EMBL/GenBank/DDBJ whole genome shotgun (WGS) entry which is preliminary data.</text>
</comment>
<name>A0ABV2R0Z5_9HYPH</name>
<reference evidence="2 3" key="1">
    <citation type="submission" date="2024-06" db="EMBL/GenBank/DDBJ databases">
        <title>Sorghum-associated microbial communities from plants grown in Nebraska, USA.</title>
        <authorList>
            <person name="Schachtman D."/>
        </authorList>
    </citation>
    <scope>NUCLEOTIDE SEQUENCE [LARGE SCALE GENOMIC DNA]</scope>
    <source>
        <strain evidence="2 3">3207</strain>
    </source>
</reference>
<accession>A0ABV2R0Z5</accession>
<dbReference type="RefSeq" id="WP_354552050.1">
    <property type="nucleotide sequence ID" value="NZ_JBEPSM010000002.1"/>
</dbReference>
<dbReference type="Proteomes" id="UP001549321">
    <property type="component" value="Unassembled WGS sequence"/>
</dbReference>
<feature type="region of interest" description="Disordered" evidence="1">
    <location>
        <begin position="1"/>
        <end position="25"/>
    </location>
</feature>
<keyword evidence="3" id="KW-1185">Reference proteome</keyword>
<feature type="compositionally biased region" description="Basic and acidic residues" evidence="1">
    <location>
        <begin position="1"/>
        <end position="12"/>
    </location>
</feature>
<sequence>MEDPIDRTRPPADADGSNTSVKETLEGELLGAKRGFVEARSDIKDKASELAVDAKDALVETATDAKHGLSGGLQTLGGALRAAGVHLGENGQPGPSKLIGDAASGLDQFAQSLDSKPLGEVIDELRTFGRNNAGGLFAGSVLAGLAFGRLIKTAEPAPTTSPPPAANRSPSLASGQDRFNASGENASQDSATDRGTFPGEQS</sequence>
<gene>
    <name evidence="2" type="ORF">ABIE08_002885</name>
</gene>
<feature type="region of interest" description="Disordered" evidence="1">
    <location>
        <begin position="154"/>
        <end position="202"/>
    </location>
</feature>
<organism evidence="2 3">
    <name type="scientific">Kaistia defluvii</name>
    <dbReference type="NCBI Taxonomy" id="410841"/>
    <lineage>
        <taxon>Bacteria</taxon>
        <taxon>Pseudomonadati</taxon>
        <taxon>Pseudomonadota</taxon>
        <taxon>Alphaproteobacteria</taxon>
        <taxon>Hyphomicrobiales</taxon>
        <taxon>Kaistiaceae</taxon>
        <taxon>Kaistia</taxon>
    </lineage>
</organism>
<evidence type="ECO:0000313" key="3">
    <source>
        <dbReference type="Proteomes" id="UP001549321"/>
    </source>
</evidence>
<dbReference type="EMBL" id="JBEPSM010000002">
    <property type="protein sequence ID" value="MET4634939.1"/>
    <property type="molecule type" value="Genomic_DNA"/>
</dbReference>
<protein>
    <recommendedName>
        <fullName evidence="4">Nutrient deprivation-induced protein</fullName>
    </recommendedName>
</protein>
<evidence type="ECO:0008006" key="4">
    <source>
        <dbReference type="Google" id="ProtNLM"/>
    </source>
</evidence>
<proteinExistence type="predicted"/>
<evidence type="ECO:0000313" key="2">
    <source>
        <dbReference type="EMBL" id="MET4634939.1"/>
    </source>
</evidence>